<proteinExistence type="predicted"/>
<reference evidence="1" key="1">
    <citation type="submission" date="2011-05" db="EMBL/GenBank/DDBJ databases">
        <title>Unity in variety -- the pan-genome of the Chlamydiae.</title>
        <authorList>
            <person name="Collingro A."/>
            <person name="Tischler P."/>
            <person name="Weinmaier T."/>
            <person name="Penz T."/>
            <person name="Heinz E."/>
            <person name="Brunham R.C."/>
            <person name="Read T.D."/>
            <person name="Bavoil P.M."/>
            <person name="Sachse K."/>
            <person name="Kahane S."/>
            <person name="Friedman M.G."/>
            <person name="Rattei T."/>
            <person name="Myers G.S.A."/>
            <person name="Horn M."/>
        </authorList>
    </citation>
    <scope>NUCLEOTIDE SEQUENCE</scope>
    <source>
        <strain evidence="1">2032/99</strain>
    </source>
</reference>
<dbReference type="AlphaFoldDB" id="F8LER6"/>
<name>F8LER6_9BACT</name>
<dbReference type="InterPro" id="IPR028228">
    <property type="entry name" value="Imm53"/>
</dbReference>
<protein>
    <recommendedName>
        <fullName evidence="2">Rhodanese-related sulfurtransferase</fullName>
    </recommendedName>
</protein>
<evidence type="ECO:0008006" key="2">
    <source>
        <dbReference type="Google" id="ProtNLM"/>
    </source>
</evidence>
<organism evidence="1">
    <name type="scientific">Waddlia chondrophila 2032/99</name>
    <dbReference type="NCBI Taxonomy" id="765953"/>
    <lineage>
        <taxon>Bacteria</taxon>
        <taxon>Pseudomonadati</taxon>
        <taxon>Chlamydiota</taxon>
        <taxon>Chlamydiia</taxon>
        <taxon>Parachlamydiales</taxon>
        <taxon>Waddliaceae</taxon>
        <taxon>Waddlia</taxon>
    </lineage>
</organism>
<dbReference type="Pfam" id="PF15580">
    <property type="entry name" value="Imm53"/>
    <property type="match status" value="1"/>
</dbReference>
<dbReference type="EMBL" id="FR872660">
    <property type="protein sequence ID" value="CCB91984.1"/>
    <property type="molecule type" value="Genomic_DNA"/>
</dbReference>
<gene>
    <name evidence="1" type="ORF">WCH_BJ08690</name>
</gene>
<accession>F8LER6</accession>
<sequence>MSWLINWYKNQCDGDWEHCYGVRISSLDNPGWRLSVSLGETGLESKKFIDIEIERTESDWVHCFIKNRSFEAACGVSNLMEAIEIFRKWVEN</sequence>
<evidence type="ECO:0000313" key="1">
    <source>
        <dbReference type="EMBL" id="CCB91984.1"/>
    </source>
</evidence>